<dbReference type="Proteomes" id="UP001222027">
    <property type="component" value="Unassembled WGS sequence"/>
</dbReference>
<evidence type="ECO:0000313" key="1">
    <source>
        <dbReference type="EMBL" id="KAJ8477252.1"/>
    </source>
</evidence>
<proteinExistence type="predicted"/>
<organism evidence="1 2">
    <name type="scientific">Ensete ventricosum</name>
    <name type="common">Abyssinian banana</name>
    <name type="synonym">Musa ensete</name>
    <dbReference type="NCBI Taxonomy" id="4639"/>
    <lineage>
        <taxon>Eukaryota</taxon>
        <taxon>Viridiplantae</taxon>
        <taxon>Streptophyta</taxon>
        <taxon>Embryophyta</taxon>
        <taxon>Tracheophyta</taxon>
        <taxon>Spermatophyta</taxon>
        <taxon>Magnoliopsida</taxon>
        <taxon>Liliopsida</taxon>
        <taxon>Zingiberales</taxon>
        <taxon>Musaceae</taxon>
        <taxon>Ensete</taxon>
    </lineage>
</organism>
<sequence>MRFKSRSSRVVSAPPFPVAAADNRRLQKPPSSRIKQYETHLIVVSDSHRVSGTSVISTANSTLIAIVIVEFIFERQG</sequence>
<protein>
    <submittedName>
        <fullName evidence="1">Uncharacterized protein</fullName>
    </submittedName>
</protein>
<reference evidence="1 2" key="1">
    <citation type="submission" date="2022-12" db="EMBL/GenBank/DDBJ databases">
        <title>Chromosome-scale assembly of the Ensete ventricosum genome.</title>
        <authorList>
            <person name="Dussert Y."/>
            <person name="Stocks J."/>
            <person name="Wendawek A."/>
            <person name="Woldeyes F."/>
            <person name="Nichols R.A."/>
            <person name="Borrell J.S."/>
        </authorList>
    </citation>
    <scope>NUCLEOTIDE SEQUENCE [LARGE SCALE GENOMIC DNA]</scope>
    <source>
        <strain evidence="2">cv. Maze</strain>
        <tissue evidence="1">Seeds</tissue>
    </source>
</reference>
<keyword evidence="2" id="KW-1185">Reference proteome</keyword>
<gene>
    <name evidence="1" type="ORF">OPV22_020979</name>
</gene>
<comment type="caution">
    <text evidence="1">The sequence shown here is derived from an EMBL/GenBank/DDBJ whole genome shotgun (WGS) entry which is preliminary data.</text>
</comment>
<dbReference type="AlphaFoldDB" id="A0AAV8QG47"/>
<evidence type="ECO:0000313" key="2">
    <source>
        <dbReference type="Proteomes" id="UP001222027"/>
    </source>
</evidence>
<name>A0AAV8QG47_ENSVE</name>
<accession>A0AAV8QG47</accession>
<dbReference type="EMBL" id="JAQQAF010000006">
    <property type="protein sequence ID" value="KAJ8477252.1"/>
    <property type="molecule type" value="Genomic_DNA"/>
</dbReference>